<gene>
    <name evidence="2" type="ORF">PLOB_00016634</name>
</gene>
<accession>A0ABN8NHP4</accession>
<sequence length="103" mass="11806">MLHSQDSFHELEQILRSLQENFEPGSKAISTDPAPHNGSDEEADDKGPKKLQEIPVFKVEFCDELWVEDILMEILLHQQPHTSKEYTINGLSFKVDVLDDTEL</sequence>
<organism evidence="2 3">
    <name type="scientific">Porites lobata</name>
    <dbReference type="NCBI Taxonomy" id="104759"/>
    <lineage>
        <taxon>Eukaryota</taxon>
        <taxon>Metazoa</taxon>
        <taxon>Cnidaria</taxon>
        <taxon>Anthozoa</taxon>
        <taxon>Hexacorallia</taxon>
        <taxon>Scleractinia</taxon>
        <taxon>Fungiina</taxon>
        <taxon>Poritidae</taxon>
        <taxon>Porites</taxon>
    </lineage>
</organism>
<evidence type="ECO:0000313" key="3">
    <source>
        <dbReference type="Proteomes" id="UP001159405"/>
    </source>
</evidence>
<dbReference type="Proteomes" id="UP001159405">
    <property type="component" value="Unassembled WGS sequence"/>
</dbReference>
<dbReference type="EMBL" id="CALNXK010000020">
    <property type="protein sequence ID" value="CAH3108002.1"/>
    <property type="molecule type" value="Genomic_DNA"/>
</dbReference>
<evidence type="ECO:0000256" key="1">
    <source>
        <dbReference type="SAM" id="MobiDB-lite"/>
    </source>
</evidence>
<reference evidence="2 3" key="1">
    <citation type="submission" date="2022-05" db="EMBL/GenBank/DDBJ databases">
        <authorList>
            <consortium name="Genoscope - CEA"/>
            <person name="William W."/>
        </authorList>
    </citation>
    <scope>NUCLEOTIDE SEQUENCE [LARGE SCALE GENOMIC DNA]</scope>
</reference>
<protein>
    <submittedName>
        <fullName evidence="2">Uncharacterized protein</fullName>
    </submittedName>
</protein>
<proteinExistence type="predicted"/>
<comment type="caution">
    <text evidence="2">The sequence shown here is derived from an EMBL/GenBank/DDBJ whole genome shotgun (WGS) entry which is preliminary data.</text>
</comment>
<evidence type="ECO:0000313" key="2">
    <source>
        <dbReference type="EMBL" id="CAH3108002.1"/>
    </source>
</evidence>
<feature type="region of interest" description="Disordered" evidence="1">
    <location>
        <begin position="22"/>
        <end position="49"/>
    </location>
</feature>
<keyword evidence="3" id="KW-1185">Reference proteome</keyword>
<name>A0ABN8NHP4_9CNID</name>